<reference evidence="1" key="1">
    <citation type="submission" date="2020-10" db="EMBL/GenBank/DDBJ databases">
        <title>Unveiling of a novel bifunctional photoreceptor, Dualchrome1, isolated from a cosmopolitan green alga.</title>
        <authorList>
            <person name="Suzuki S."/>
            <person name="Kawachi M."/>
        </authorList>
    </citation>
    <scope>NUCLEOTIDE SEQUENCE</scope>
    <source>
        <strain evidence="1">NIES 2893</strain>
    </source>
</reference>
<sequence>MQILHSHHEAPILPGLCKYIAPNGGTIYLDDIANTKGPESHILPDGREIDVAGPTKPLMRDFADAEASSKYLCIAESAMAYVGTLGDVANGFAKHAISCRVRAMIEIVHQQVLAQGHQSAGASRRGAGDDTKIPVQRNYKHHIHLHRHPIH</sequence>
<proteinExistence type="predicted"/>
<dbReference type="Proteomes" id="UP000660262">
    <property type="component" value="Unassembled WGS sequence"/>
</dbReference>
<accession>A0A830HGV1</accession>
<evidence type="ECO:0000313" key="1">
    <source>
        <dbReference type="EMBL" id="GHP06566.1"/>
    </source>
</evidence>
<gene>
    <name evidence="1" type="ORF">PPROV_000531100</name>
</gene>
<comment type="caution">
    <text evidence="1">The sequence shown here is derived from an EMBL/GenBank/DDBJ whole genome shotgun (WGS) entry which is preliminary data.</text>
</comment>
<protein>
    <submittedName>
        <fullName evidence="1">Uncharacterized protein</fullName>
    </submittedName>
</protein>
<organism evidence="1 2">
    <name type="scientific">Pycnococcus provasolii</name>
    <dbReference type="NCBI Taxonomy" id="41880"/>
    <lineage>
        <taxon>Eukaryota</taxon>
        <taxon>Viridiplantae</taxon>
        <taxon>Chlorophyta</taxon>
        <taxon>Pseudoscourfieldiophyceae</taxon>
        <taxon>Pseudoscourfieldiales</taxon>
        <taxon>Pycnococcaceae</taxon>
        <taxon>Pycnococcus</taxon>
    </lineage>
</organism>
<name>A0A830HGV1_9CHLO</name>
<keyword evidence="2" id="KW-1185">Reference proteome</keyword>
<dbReference type="EMBL" id="BNJQ01000013">
    <property type="protein sequence ID" value="GHP06566.1"/>
    <property type="molecule type" value="Genomic_DNA"/>
</dbReference>
<dbReference type="AlphaFoldDB" id="A0A830HGV1"/>
<evidence type="ECO:0000313" key="2">
    <source>
        <dbReference type="Proteomes" id="UP000660262"/>
    </source>
</evidence>